<dbReference type="Proteomes" id="UP000574761">
    <property type="component" value="Unassembled WGS sequence"/>
</dbReference>
<feature type="chain" id="PRO_5031205975" description="Tat pathway signal sequence domain protein" evidence="1">
    <location>
        <begin position="30"/>
        <end position="150"/>
    </location>
</feature>
<evidence type="ECO:0000313" key="3">
    <source>
        <dbReference type="Proteomes" id="UP000574761"/>
    </source>
</evidence>
<dbReference type="AlphaFoldDB" id="A0A7W6DF24"/>
<keyword evidence="3" id="KW-1185">Reference proteome</keyword>
<sequence>MIRNAALSVTALALSVALPVALSAASAWSQDAQPAKGLQVELNAVAPSERGCVFTFVVGNQLEKSVASAKFEFVLFNGTGTVERMIVLDFRDLPQGKTKVRQFDLPGTQCDNVKRILINDSPVCEGEGIAAGACMSGIVTRSNTQVGFEG</sequence>
<evidence type="ECO:0000256" key="1">
    <source>
        <dbReference type="SAM" id="SignalP"/>
    </source>
</evidence>
<dbReference type="RefSeq" id="WP_183807666.1">
    <property type="nucleotide sequence ID" value="NZ_JACIEE010000011.1"/>
</dbReference>
<dbReference type="EMBL" id="JACIEE010000011">
    <property type="protein sequence ID" value="MBB3979425.1"/>
    <property type="molecule type" value="Genomic_DNA"/>
</dbReference>
<keyword evidence="1" id="KW-0732">Signal</keyword>
<evidence type="ECO:0000313" key="2">
    <source>
        <dbReference type="EMBL" id="MBB3979425.1"/>
    </source>
</evidence>
<gene>
    <name evidence="2" type="ORF">GGQ64_004667</name>
</gene>
<organism evidence="2 3">
    <name type="scientific">Mycoplana azooxidifex</name>
    <dbReference type="NCBI Taxonomy" id="1636188"/>
    <lineage>
        <taxon>Bacteria</taxon>
        <taxon>Pseudomonadati</taxon>
        <taxon>Pseudomonadota</taxon>
        <taxon>Alphaproteobacteria</taxon>
        <taxon>Hyphomicrobiales</taxon>
        <taxon>Rhizobiaceae</taxon>
        <taxon>Mycoplana</taxon>
    </lineage>
</organism>
<comment type="caution">
    <text evidence="2">The sequence shown here is derived from an EMBL/GenBank/DDBJ whole genome shotgun (WGS) entry which is preliminary data.</text>
</comment>
<proteinExistence type="predicted"/>
<protein>
    <recommendedName>
        <fullName evidence="4">Tat pathway signal sequence domain protein</fullName>
    </recommendedName>
</protein>
<reference evidence="2 3" key="1">
    <citation type="submission" date="2020-08" db="EMBL/GenBank/DDBJ databases">
        <title>Genomic Encyclopedia of Type Strains, Phase IV (KMG-IV): sequencing the most valuable type-strain genomes for metagenomic binning, comparative biology and taxonomic classification.</title>
        <authorList>
            <person name="Goeker M."/>
        </authorList>
    </citation>
    <scope>NUCLEOTIDE SEQUENCE [LARGE SCALE GENOMIC DNA]</scope>
    <source>
        <strain evidence="2 3">DSM 100211</strain>
    </source>
</reference>
<feature type="signal peptide" evidence="1">
    <location>
        <begin position="1"/>
        <end position="29"/>
    </location>
</feature>
<name>A0A7W6DF24_9HYPH</name>
<accession>A0A7W6DF24</accession>
<evidence type="ECO:0008006" key="4">
    <source>
        <dbReference type="Google" id="ProtNLM"/>
    </source>
</evidence>